<name>A0AAN7JRA7_9MYRT</name>
<dbReference type="SUPFAM" id="SSF47661">
    <property type="entry name" value="t-snare proteins"/>
    <property type="match status" value="1"/>
</dbReference>
<keyword evidence="8 10" id="KW-0472">Membrane</keyword>
<dbReference type="GO" id="GO:0031201">
    <property type="term" value="C:SNARE complex"/>
    <property type="evidence" value="ECO:0007669"/>
    <property type="project" value="TreeGrafter"/>
</dbReference>
<keyword evidence="2" id="KW-0813">Transport</keyword>
<dbReference type="FunFam" id="1.20.58.70:FF:000004">
    <property type="entry name" value="Syntaxin-22 like"/>
    <property type="match status" value="1"/>
</dbReference>
<dbReference type="InterPro" id="IPR000727">
    <property type="entry name" value="T_SNARE_dom"/>
</dbReference>
<evidence type="ECO:0000256" key="6">
    <source>
        <dbReference type="ARBA" id="ARBA00022990"/>
    </source>
</evidence>
<feature type="domain" description="T-SNARE coiled-coil homology" evidence="11">
    <location>
        <begin position="175"/>
        <end position="237"/>
    </location>
</feature>
<dbReference type="InterPro" id="IPR006011">
    <property type="entry name" value="Syntaxin_N"/>
</dbReference>
<dbReference type="InterPro" id="IPR045242">
    <property type="entry name" value="Syntaxin"/>
</dbReference>
<dbReference type="PROSITE" id="PS50192">
    <property type="entry name" value="T_SNARE"/>
    <property type="match status" value="1"/>
</dbReference>
<gene>
    <name evidence="12" type="ORF">SAY87_020833</name>
</gene>
<reference evidence="12 13" key="1">
    <citation type="journal article" date="2023" name="Hortic Res">
        <title>Pangenome of water caltrop reveals structural variations and asymmetric subgenome divergence after allopolyploidization.</title>
        <authorList>
            <person name="Zhang X."/>
            <person name="Chen Y."/>
            <person name="Wang L."/>
            <person name="Yuan Y."/>
            <person name="Fang M."/>
            <person name="Shi L."/>
            <person name="Lu R."/>
            <person name="Comes H.P."/>
            <person name="Ma Y."/>
            <person name="Chen Y."/>
            <person name="Huang G."/>
            <person name="Zhou Y."/>
            <person name="Zheng Z."/>
            <person name="Qiu Y."/>
        </authorList>
    </citation>
    <scope>NUCLEOTIDE SEQUENCE [LARGE SCALE GENOMIC DNA]</scope>
    <source>
        <tissue evidence="12">Roots</tissue>
    </source>
</reference>
<dbReference type="GO" id="GO:0005484">
    <property type="term" value="F:SNAP receptor activity"/>
    <property type="evidence" value="ECO:0007669"/>
    <property type="project" value="TreeGrafter"/>
</dbReference>
<evidence type="ECO:0000256" key="8">
    <source>
        <dbReference type="ARBA" id="ARBA00023136"/>
    </source>
</evidence>
<evidence type="ECO:0000256" key="5">
    <source>
        <dbReference type="ARBA" id="ARBA00022989"/>
    </source>
</evidence>
<comment type="subcellular location">
    <subcellularLocation>
        <location evidence="9">Prevacuolar compartment membrane</location>
        <topology evidence="9">Single-pass type IV membrane protein</topology>
    </subcellularLocation>
</comment>
<keyword evidence="3 10" id="KW-0812">Transmembrane</keyword>
<keyword evidence="13" id="KW-1185">Reference proteome</keyword>
<evidence type="ECO:0000313" key="13">
    <source>
        <dbReference type="Proteomes" id="UP001345219"/>
    </source>
</evidence>
<evidence type="ECO:0000256" key="7">
    <source>
        <dbReference type="ARBA" id="ARBA00023054"/>
    </source>
</evidence>
<dbReference type="PANTHER" id="PTHR19957">
    <property type="entry name" value="SYNTAXIN"/>
    <property type="match status" value="1"/>
</dbReference>
<dbReference type="Proteomes" id="UP001345219">
    <property type="component" value="Chromosome 16"/>
</dbReference>
<dbReference type="GO" id="GO:0045324">
    <property type="term" value="P:late endosome to vacuole transport"/>
    <property type="evidence" value="ECO:0007669"/>
    <property type="project" value="UniProtKB-ARBA"/>
</dbReference>
<dbReference type="SMART" id="SM00397">
    <property type="entry name" value="t_SNARE"/>
    <property type="match status" value="1"/>
</dbReference>
<accession>A0AAN7JRA7</accession>
<dbReference type="EMBL" id="JAXIOK010000016">
    <property type="protein sequence ID" value="KAK4752035.1"/>
    <property type="molecule type" value="Genomic_DNA"/>
</dbReference>
<organism evidence="12 13">
    <name type="scientific">Trapa incisa</name>
    <dbReference type="NCBI Taxonomy" id="236973"/>
    <lineage>
        <taxon>Eukaryota</taxon>
        <taxon>Viridiplantae</taxon>
        <taxon>Streptophyta</taxon>
        <taxon>Embryophyta</taxon>
        <taxon>Tracheophyta</taxon>
        <taxon>Spermatophyta</taxon>
        <taxon>Magnoliopsida</taxon>
        <taxon>eudicotyledons</taxon>
        <taxon>Gunneridae</taxon>
        <taxon>Pentapetalae</taxon>
        <taxon>rosids</taxon>
        <taxon>malvids</taxon>
        <taxon>Myrtales</taxon>
        <taxon>Lythraceae</taxon>
        <taxon>Trapa</taxon>
    </lineage>
</organism>
<sequence length="268" mass="29911">MSFQDVQNGRGRLSVSRSQSPSQAVAAGIFQINTSVAGFRRLVEAIGTAKDTADHRQKLHNSRQRILQLVKDTSAKLKSMSESDHDLDVNPNKKIEDAKLVRDFQATLQEFQKVQQQAAERESTYSPAVPPSSSITISESVEPVASMSDQEHQPFLMEQKRQELFLLDNEIAFNEAMIEERDQGIRDIEEQIGQANEIFRDLAVLVHEQGVIIDDIQSNIDNSSAAATQARVQLAKASKSTKSKCSWCWWMLGIAVVALIVFLVIMLV</sequence>
<dbReference type="GO" id="GO:0006886">
    <property type="term" value="P:intracellular protein transport"/>
    <property type="evidence" value="ECO:0007669"/>
    <property type="project" value="TreeGrafter"/>
</dbReference>
<dbReference type="AlphaFoldDB" id="A0AAN7JRA7"/>
<keyword evidence="4" id="KW-0653">Protein transport</keyword>
<dbReference type="Pfam" id="PF05739">
    <property type="entry name" value="SNARE"/>
    <property type="match status" value="1"/>
</dbReference>
<evidence type="ECO:0000259" key="11">
    <source>
        <dbReference type="PROSITE" id="PS50192"/>
    </source>
</evidence>
<comment type="similarity">
    <text evidence="1">Belongs to the syntaxin family.</text>
</comment>
<proteinExistence type="inferred from homology"/>
<evidence type="ECO:0000313" key="12">
    <source>
        <dbReference type="EMBL" id="KAK4752035.1"/>
    </source>
</evidence>
<dbReference type="SMART" id="SM00503">
    <property type="entry name" value="SynN"/>
    <property type="match status" value="1"/>
</dbReference>
<dbReference type="GO" id="GO:0006906">
    <property type="term" value="P:vesicle fusion"/>
    <property type="evidence" value="ECO:0007669"/>
    <property type="project" value="TreeGrafter"/>
</dbReference>
<evidence type="ECO:0000256" key="1">
    <source>
        <dbReference type="ARBA" id="ARBA00009063"/>
    </source>
</evidence>
<evidence type="ECO:0000256" key="2">
    <source>
        <dbReference type="ARBA" id="ARBA00022448"/>
    </source>
</evidence>
<dbReference type="GO" id="GO:0012505">
    <property type="term" value="C:endomembrane system"/>
    <property type="evidence" value="ECO:0007669"/>
    <property type="project" value="TreeGrafter"/>
</dbReference>
<dbReference type="Gene3D" id="1.20.58.70">
    <property type="match status" value="1"/>
</dbReference>
<evidence type="ECO:0000256" key="10">
    <source>
        <dbReference type="SAM" id="Phobius"/>
    </source>
</evidence>
<feature type="transmembrane region" description="Helical" evidence="10">
    <location>
        <begin position="249"/>
        <end position="267"/>
    </location>
</feature>
<comment type="caution">
    <text evidence="12">The sequence shown here is derived from an EMBL/GenBank/DDBJ whole genome shotgun (WGS) entry which is preliminary data.</text>
</comment>
<keyword evidence="5 10" id="KW-1133">Transmembrane helix</keyword>
<dbReference type="CDD" id="cd15840">
    <property type="entry name" value="SNARE_Qa"/>
    <property type="match status" value="1"/>
</dbReference>
<keyword evidence="7" id="KW-0175">Coiled coil</keyword>
<dbReference type="GO" id="GO:0048278">
    <property type="term" value="P:vesicle docking"/>
    <property type="evidence" value="ECO:0007669"/>
    <property type="project" value="TreeGrafter"/>
</dbReference>
<dbReference type="PANTHER" id="PTHR19957:SF267">
    <property type="entry name" value="SYNTAXIN-22-LIKE"/>
    <property type="match status" value="1"/>
</dbReference>
<evidence type="ECO:0000256" key="3">
    <source>
        <dbReference type="ARBA" id="ARBA00022692"/>
    </source>
</evidence>
<evidence type="ECO:0000256" key="9">
    <source>
        <dbReference type="ARBA" id="ARBA00060376"/>
    </source>
</evidence>
<dbReference type="Gene3D" id="1.20.5.110">
    <property type="match status" value="1"/>
</dbReference>
<dbReference type="InterPro" id="IPR010989">
    <property type="entry name" value="SNARE"/>
</dbReference>
<evidence type="ECO:0000256" key="4">
    <source>
        <dbReference type="ARBA" id="ARBA00022927"/>
    </source>
</evidence>
<protein>
    <recommendedName>
        <fullName evidence="11">t-SNARE coiled-coil homology domain-containing protein</fullName>
    </recommendedName>
</protein>
<dbReference type="FunFam" id="1.20.5.110:FF:000035">
    <property type="entry name" value="Syntaxin-22 like"/>
    <property type="match status" value="1"/>
</dbReference>
<keyword evidence="6" id="KW-0007">Acetylation</keyword>
<dbReference type="GO" id="GO:0000149">
    <property type="term" value="F:SNARE binding"/>
    <property type="evidence" value="ECO:0007669"/>
    <property type="project" value="TreeGrafter"/>
</dbReference>
<dbReference type="Pfam" id="PF14523">
    <property type="entry name" value="Syntaxin_2"/>
    <property type="match status" value="1"/>
</dbReference>